<dbReference type="RefSeq" id="YP_004123097.1">
    <property type="nucleotide sequence ID" value="NC_014848.1"/>
</dbReference>
<evidence type="ECO:0000256" key="10">
    <source>
        <dbReference type="ARBA" id="ARBA00023310"/>
    </source>
</evidence>
<dbReference type="InterPro" id="IPR045083">
    <property type="entry name" value="ATP_synth_F0_asu_bact/mt"/>
</dbReference>
<keyword evidence="4" id="KW-0138">CF(0)</keyword>
<dbReference type="SUPFAM" id="SSF81336">
    <property type="entry name" value="F1F0 ATP synthase subunit A"/>
    <property type="match status" value="1"/>
</dbReference>
<keyword evidence="13" id="KW-0496">Mitochondrion</keyword>
<dbReference type="Gene3D" id="1.20.120.220">
    <property type="entry name" value="ATP synthase, F0 complex, subunit A"/>
    <property type="match status" value="1"/>
</dbReference>
<dbReference type="GO" id="GO:0045259">
    <property type="term" value="C:proton-transporting ATP synthase complex"/>
    <property type="evidence" value="ECO:0007669"/>
    <property type="project" value="UniProtKB-KW"/>
</dbReference>
<evidence type="ECO:0000256" key="6">
    <source>
        <dbReference type="ARBA" id="ARBA00022781"/>
    </source>
</evidence>
<feature type="transmembrane region" description="Helical" evidence="12">
    <location>
        <begin position="189"/>
        <end position="216"/>
    </location>
</feature>
<dbReference type="InterPro" id="IPR035908">
    <property type="entry name" value="F0_ATP_A_sf"/>
</dbReference>
<comment type="similarity">
    <text evidence="2">Belongs to the ATPase A chain family.</text>
</comment>
<evidence type="ECO:0000313" key="13">
    <source>
        <dbReference type="EMBL" id="CBY83890.1"/>
    </source>
</evidence>
<evidence type="ECO:0000256" key="4">
    <source>
        <dbReference type="ARBA" id="ARBA00022547"/>
    </source>
</evidence>
<organism evidence="13">
    <name type="scientific">Hypsibius dujardini</name>
    <name type="common">Water bear</name>
    <name type="synonym">Macrobiotus dujardini</name>
    <dbReference type="NCBI Taxonomy" id="232323"/>
    <lineage>
        <taxon>Eukaryota</taxon>
        <taxon>Metazoa</taxon>
        <taxon>Ecdysozoa</taxon>
        <taxon>Tardigrada</taxon>
        <taxon>Eutardigrada</taxon>
        <taxon>Parachela</taxon>
        <taxon>Hypsibioidea</taxon>
        <taxon>Hypsibiidae</taxon>
        <taxon>Hypsibius</taxon>
    </lineage>
</organism>
<dbReference type="EMBL" id="FR749884">
    <property type="protein sequence ID" value="CBY83890.1"/>
    <property type="molecule type" value="Genomic_DNA"/>
</dbReference>
<keyword evidence="3" id="KW-0813">Transport</keyword>
<dbReference type="NCBIfam" id="TIGR01131">
    <property type="entry name" value="ATP_synt_6_or_A"/>
    <property type="match status" value="1"/>
</dbReference>
<keyword evidence="10" id="KW-0066">ATP synthesis</keyword>
<accession>E7BBA9</accession>
<gene>
    <name evidence="13" type="primary">ATP6</name>
</gene>
<sequence>MMNSLFSSFDPMGGIMMLNYWIMAIICLIPISTQIHMFSYRSNVILSKKLSQFLSGEILAAMNNKNKQGKTNMLIGMFIMILLINISGLLPYVFTFSAHMLFTLSLALPFWLSFIIFSSTNNTNHFLSHLVPLSTPLALSQFMVLIETASQIIRPITLSVRLSANMTAGHILMALCSNNIFMLNIVSSVLIILILLEIAVAFIQSYVFTILISMYMSEI</sequence>
<keyword evidence="7 12" id="KW-1133">Transmembrane helix</keyword>
<keyword evidence="5 12" id="KW-0812">Transmembrane</keyword>
<dbReference type="AlphaFoldDB" id="E7BBA9"/>
<dbReference type="GeneID" id="10094493"/>
<evidence type="ECO:0000256" key="3">
    <source>
        <dbReference type="ARBA" id="ARBA00022448"/>
    </source>
</evidence>
<keyword evidence="6" id="KW-0375">Hydrogen ion transport</keyword>
<reference evidence="13" key="1">
    <citation type="journal article" date="2010" name="Genome Biol. Evol.">
        <title>Ecdysozoan mitogenomics: evidence for a common origin of the legged invertebrates, the Panarthropoda.</title>
        <authorList>
            <person name="Rota-Stabelli O."/>
            <person name="Kayal E."/>
            <person name="Gleeson D."/>
            <person name="Daub J."/>
            <person name="Boore J.L."/>
            <person name="Telford M.J."/>
            <person name="Pisani D."/>
            <person name="Blaxter M."/>
            <person name="Lavrov D.V."/>
        </authorList>
    </citation>
    <scope>NUCLEOTIDE SEQUENCE</scope>
</reference>
<proteinExistence type="inferred from homology"/>
<keyword evidence="8" id="KW-0406">Ion transport</keyword>
<evidence type="ECO:0000256" key="8">
    <source>
        <dbReference type="ARBA" id="ARBA00023065"/>
    </source>
</evidence>
<evidence type="ECO:0000256" key="12">
    <source>
        <dbReference type="SAM" id="Phobius"/>
    </source>
</evidence>
<evidence type="ECO:0000256" key="11">
    <source>
        <dbReference type="RuleBase" id="RU004450"/>
    </source>
</evidence>
<dbReference type="GO" id="GO:0046933">
    <property type="term" value="F:proton-transporting ATP synthase activity, rotational mechanism"/>
    <property type="evidence" value="ECO:0007669"/>
    <property type="project" value="TreeGrafter"/>
</dbReference>
<feature type="transmembrane region" description="Helical" evidence="12">
    <location>
        <begin position="74"/>
        <end position="94"/>
    </location>
</feature>
<dbReference type="GO" id="GO:0005743">
    <property type="term" value="C:mitochondrial inner membrane"/>
    <property type="evidence" value="ECO:0007669"/>
    <property type="project" value="UniProtKB-SubCell"/>
</dbReference>
<evidence type="ECO:0000256" key="9">
    <source>
        <dbReference type="ARBA" id="ARBA00023136"/>
    </source>
</evidence>
<feature type="transmembrane region" description="Helical" evidence="12">
    <location>
        <begin position="20"/>
        <end position="40"/>
    </location>
</feature>
<geneLocation type="mitochondrion" evidence="13"/>
<keyword evidence="9 12" id="KW-0472">Membrane</keyword>
<feature type="transmembrane region" description="Helical" evidence="12">
    <location>
        <begin position="100"/>
        <end position="119"/>
    </location>
</feature>
<dbReference type="PANTHER" id="PTHR11410">
    <property type="entry name" value="ATP SYNTHASE SUBUNIT A"/>
    <property type="match status" value="1"/>
</dbReference>
<dbReference type="InterPro" id="IPR023011">
    <property type="entry name" value="ATP_synth_F0_asu_AS"/>
</dbReference>
<dbReference type="PROSITE" id="PS00449">
    <property type="entry name" value="ATPASE_A"/>
    <property type="match status" value="1"/>
</dbReference>
<dbReference type="InterPro" id="IPR000568">
    <property type="entry name" value="ATP_synth_F0_asu"/>
</dbReference>
<name>E7BBA9_HYPDU</name>
<evidence type="ECO:0000256" key="2">
    <source>
        <dbReference type="ARBA" id="ARBA00006810"/>
    </source>
</evidence>
<evidence type="ECO:0000256" key="5">
    <source>
        <dbReference type="ARBA" id="ARBA00022692"/>
    </source>
</evidence>
<dbReference type="CDD" id="cd00310">
    <property type="entry name" value="ATP-synt_Fo_a_6"/>
    <property type="match status" value="1"/>
</dbReference>
<comment type="subcellular location">
    <subcellularLocation>
        <location evidence="1">Membrane</location>
        <topology evidence="1">Multi-pass membrane protein</topology>
    </subcellularLocation>
    <subcellularLocation>
        <location evidence="11">Mitochondrion inner membrane</location>
        <topology evidence="11">Multi-pass membrane protein</topology>
    </subcellularLocation>
</comment>
<dbReference type="CTD" id="4508"/>
<dbReference type="PANTHER" id="PTHR11410:SF0">
    <property type="entry name" value="ATP SYNTHASE SUBUNIT A"/>
    <property type="match status" value="1"/>
</dbReference>
<dbReference type="PRINTS" id="PR00123">
    <property type="entry name" value="ATPASEA"/>
</dbReference>
<dbReference type="Pfam" id="PF00119">
    <property type="entry name" value="ATP-synt_A"/>
    <property type="match status" value="1"/>
</dbReference>
<protein>
    <recommendedName>
        <fullName evidence="11">ATP synthase subunit a</fullName>
    </recommendedName>
</protein>
<evidence type="ECO:0000256" key="1">
    <source>
        <dbReference type="ARBA" id="ARBA00004141"/>
    </source>
</evidence>
<evidence type="ECO:0000256" key="7">
    <source>
        <dbReference type="ARBA" id="ARBA00022989"/>
    </source>
</evidence>